<dbReference type="AlphaFoldDB" id="A0A7G1KU95"/>
<sequence>MEAIEFAFAESSRHLDAVDLLLPYQVQGQPSFPHSLLSLCPVLGRRIDADKPIACVEATEIFSGESAMIPAELVFNPFTDNAGQAIYGTSTNGLASGNTVEEASLHGLCELIERDVTSYQYINPSSYYVPVQPDTVGVPEDVAALVERIVAADLTVTLRYAPNEYELPYFQAHILEQQDFAPIAISTGVGLHLDVGISAVRAISEAAQSRLTFIHGGRDDIIDRYSKFEGLDGRAAELRAVAISRSRVTDQARSMSFDSVSTTTSHMTESIDDALGLLRDKLGRSGIERVYRYVLSPPDVPLAVVRVIAPGLEHFKPDFHRVGPRLAQFVSDL</sequence>
<evidence type="ECO:0000313" key="3">
    <source>
        <dbReference type="Proteomes" id="UP000516173"/>
    </source>
</evidence>
<reference evidence="2 3" key="1">
    <citation type="submission" date="2020-08" db="EMBL/GenBank/DDBJ databases">
        <title>Genome Sequencing of Nocardia wallacei strain FMUON74 and assembly.</title>
        <authorList>
            <person name="Toyokawa M."/>
            <person name="Uesaka K."/>
        </authorList>
    </citation>
    <scope>NUCLEOTIDE SEQUENCE [LARGE SCALE GENOMIC DNA]</scope>
    <source>
        <strain evidence="2 3">FMUON74</strain>
    </source>
</reference>
<accession>A0A7G1KU95</accession>
<dbReference type="Pfam" id="PF02624">
    <property type="entry name" value="YcaO"/>
    <property type="match status" value="1"/>
</dbReference>
<gene>
    <name evidence="2" type="ORF">NWFMUON74_59280</name>
</gene>
<evidence type="ECO:0000259" key="1">
    <source>
        <dbReference type="PROSITE" id="PS51664"/>
    </source>
</evidence>
<evidence type="ECO:0000313" key="2">
    <source>
        <dbReference type="EMBL" id="BCK58156.1"/>
    </source>
</evidence>
<proteinExistence type="predicted"/>
<dbReference type="InterPro" id="IPR003776">
    <property type="entry name" value="YcaO-like_dom"/>
</dbReference>
<name>A0A7G1KU95_9NOCA</name>
<dbReference type="PROSITE" id="PS51664">
    <property type="entry name" value="YCAO"/>
    <property type="match status" value="1"/>
</dbReference>
<keyword evidence="3" id="KW-1185">Reference proteome</keyword>
<feature type="domain" description="YcaO" evidence="1">
    <location>
        <begin position="1"/>
        <end position="333"/>
    </location>
</feature>
<dbReference type="KEGG" id="nwl:NWFMUON74_59280"/>
<dbReference type="EMBL" id="AP023396">
    <property type="protein sequence ID" value="BCK58156.1"/>
    <property type="molecule type" value="Genomic_DNA"/>
</dbReference>
<dbReference type="PANTHER" id="PTHR37809:SF1">
    <property type="entry name" value="RIBOSOMAL PROTEIN S12 METHYLTHIOTRANSFERASE ACCESSORY FACTOR YCAO"/>
    <property type="match status" value="1"/>
</dbReference>
<dbReference type="PANTHER" id="PTHR37809">
    <property type="entry name" value="RIBOSOMAL PROTEIN S12 METHYLTHIOTRANSFERASE ACCESSORY FACTOR YCAO"/>
    <property type="match status" value="1"/>
</dbReference>
<protein>
    <recommendedName>
        <fullName evidence="1">YcaO domain-containing protein</fullName>
    </recommendedName>
</protein>
<dbReference type="NCBIfam" id="TIGR00702">
    <property type="entry name" value="YcaO-type kinase domain"/>
    <property type="match status" value="1"/>
</dbReference>
<organism evidence="2 3">
    <name type="scientific">Nocardia wallacei</name>
    <dbReference type="NCBI Taxonomy" id="480035"/>
    <lineage>
        <taxon>Bacteria</taxon>
        <taxon>Bacillati</taxon>
        <taxon>Actinomycetota</taxon>
        <taxon>Actinomycetes</taxon>
        <taxon>Mycobacteriales</taxon>
        <taxon>Nocardiaceae</taxon>
        <taxon>Nocardia</taxon>
    </lineage>
</organism>
<dbReference type="Proteomes" id="UP000516173">
    <property type="component" value="Chromosome"/>
</dbReference>
<dbReference type="Gene3D" id="3.30.1330.230">
    <property type="match status" value="1"/>
</dbReference>